<dbReference type="FunCoup" id="A0A1D2VCZ5">
    <property type="interactions" value="433"/>
</dbReference>
<keyword evidence="10" id="KW-0418">Kinase</keyword>
<evidence type="ECO:0000256" key="13">
    <source>
        <dbReference type="ARBA" id="ARBA00047272"/>
    </source>
</evidence>
<dbReference type="Proteomes" id="UP000095038">
    <property type="component" value="Unassembled WGS sequence"/>
</dbReference>
<dbReference type="GO" id="GO:0005524">
    <property type="term" value="F:ATP binding"/>
    <property type="evidence" value="ECO:0007669"/>
    <property type="project" value="UniProtKB-UniRule"/>
</dbReference>
<evidence type="ECO:0000259" key="19">
    <source>
        <dbReference type="PROSITE" id="PS50004"/>
    </source>
</evidence>
<keyword evidence="4" id="KW-0597">Phosphoprotein</keyword>
<dbReference type="GO" id="GO:0032186">
    <property type="term" value="P:cellular bud neck septin ring organization"/>
    <property type="evidence" value="ECO:0007669"/>
    <property type="project" value="EnsemblFungi"/>
</dbReference>
<feature type="compositionally biased region" description="Low complexity" evidence="18">
    <location>
        <begin position="71"/>
        <end position="88"/>
    </location>
</feature>
<dbReference type="CDD" id="cd11620">
    <property type="entry name" value="HR1_PKC-like_2_fungi"/>
    <property type="match status" value="1"/>
</dbReference>
<dbReference type="GO" id="GO:0030427">
    <property type="term" value="C:site of polarized growth"/>
    <property type="evidence" value="ECO:0007669"/>
    <property type="project" value="EnsemblFungi"/>
</dbReference>
<evidence type="ECO:0000256" key="4">
    <source>
        <dbReference type="ARBA" id="ARBA00022553"/>
    </source>
</evidence>
<dbReference type="CDD" id="cd05570">
    <property type="entry name" value="STKc_PKC"/>
    <property type="match status" value="1"/>
</dbReference>
<dbReference type="PROSITE" id="PS51860">
    <property type="entry name" value="REM_1"/>
    <property type="match status" value="2"/>
</dbReference>
<dbReference type="SUPFAM" id="SSF57889">
    <property type="entry name" value="Cysteine-rich domain"/>
    <property type="match status" value="2"/>
</dbReference>
<dbReference type="Gene3D" id="1.10.510.10">
    <property type="entry name" value="Transferase(Phosphotransferase) domain 1"/>
    <property type="match status" value="1"/>
</dbReference>
<dbReference type="FunFam" id="3.30.60.20:FF:000034">
    <property type="entry name" value="Protein kinase C"/>
    <property type="match status" value="1"/>
</dbReference>
<comment type="similarity">
    <text evidence="1">Belongs to the protein kinase superfamily. AGC Ser/Thr protein kinase family. PKC subfamily.</text>
</comment>
<dbReference type="GO" id="GO:1903139">
    <property type="term" value="P:positive regulation of cell integrity MAPK cascade"/>
    <property type="evidence" value="ECO:0007669"/>
    <property type="project" value="EnsemblFungi"/>
</dbReference>
<evidence type="ECO:0000256" key="9">
    <source>
        <dbReference type="ARBA" id="ARBA00022771"/>
    </source>
</evidence>
<dbReference type="GO" id="GO:0060237">
    <property type="term" value="P:regulation of fungal-type cell wall organization"/>
    <property type="evidence" value="ECO:0007669"/>
    <property type="project" value="EnsemblFungi"/>
</dbReference>
<dbReference type="InterPro" id="IPR036274">
    <property type="entry name" value="HR1_rpt_sf"/>
</dbReference>
<sequence>MSSSEDIIQDIKKKIEREKNILLSSLKIKKNTNNSQLISKCNNSIREARQNLNYLEETLKNLSITNQTKPSSLSDSISNQFSSNSKGSTYSPSNFSTSISYDSPANSDISNTNINFNRNIPYNPNNEPTNNKLDKNFMEFNQNSFKNLGPAISNTELTKYNNNISATPLNFTRLDLLKYDCPSLGHRIQYMLQQLKFKLQIENQYKEGTEKMVRLYEHDGDRHSSSVAAGGRIEINQKIPLLKRALKRYNDMHLDIGEVAKETELLNTSKLNRIPISGVLTIRISSVKDVDHITTSSRFSKKIESVILIKIDDDLKAKTKVIKNDKWNEEFQIYTDKGNEIELSVCDKINDRLVPVAIMWFMLSDVIEEIRKKKVIQGNSGWVAASKMHNQQFSSNSNGPSPIKQDSPKQSSFDIPTITSMATNPTSTVNPSVSSTENQQITSSNWFILEPAGQILLTLAFQKTSEKSHKNPTNLGALGRHGAIRQRKEEVFEQHGHQFTQRQFYNIMQCGYCGEFLRYTCFQCQDCRFLCHKKCYQNVVTKCISKSSFDISDEAKLNHRIPHRFEPVYNKSTKWCCHCGFILPFGKKNVRKCTECGIMCHANCAHLVPDFCGMSMKMANEVLKTIQSTNNSVVSPRRKKIAKPLMNTQDSDVLNNPNRNSYISQNDRVKSNKKFTSNQIIPSINIQTDYDKSDDFNTNTSSTNVLIESESQITNDPTITSLSPERKKKISYSDSSSENQFDNYSYSNQYTPTLRKPPSSYEPQSPEPSNHDQSPTDGFVPLPKHQSLNQLQFNSDVIYHSDTHSNGQFEPEGSTLQNKLSDYSADPQKQETTYINPQTNLFSNEIKNLHNTPEQQISNIDHHRKHRRRKVGLDDFQFLAVLGKGNFGKVMLAESRHTHKLCAIKVLKKDFILEHDEVESTMSEKRVFLAANRERHPFLINLHCCFQTENRIYFVMEYVPGGDLMWHIQKQRFSQRRAQFYAAEVLLGLKYFHDNGIIYRDLKLDNIMLAPEGHIKIGDYGLCKEDMWYGNTTSTFCGTPEFMAPEILKEQKYGKAVDWWAFGVLLYQMLLAQSPFKGDDGDEVFNAILTDEPLYPIQMASDAVSILQALLHRDPEKRLGAGPRDAEEVMNHPYFKKINFDDVLHKRTKPPYIPEIKSEVDVSNFDEEFTSETPKLTPVNSLLTSDMQEKFRGFSHMSDEMLVLPQIQKS</sequence>
<dbReference type="GO" id="GO:0009272">
    <property type="term" value="P:fungal-type cell wall biogenesis"/>
    <property type="evidence" value="ECO:0007669"/>
    <property type="project" value="EnsemblFungi"/>
</dbReference>
<feature type="domain" description="REM-1" evidence="23">
    <location>
        <begin position="1"/>
        <end position="68"/>
    </location>
</feature>
<feature type="domain" description="Phorbol-ester/DAG-type" evidence="21">
    <location>
        <begin position="496"/>
        <end position="543"/>
    </location>
</feature>
<dbReference type="GO" id="GO:2000769">
    <property type="term" value="P:regulation of establishment or maintenance of cell polarity regulating cell shape"/>
    <property type="evidence" value="ECO:0007669"/>
    <property type="project" value="EnsemblFungi"/>
</dbReference>
<feature type="compositionally biased region" description="Low complexity" evidence="18">
    <location>
        <begin position="757"/>
        <end position="768"/>
    </location>
</feature>
<evidence type="ECO:0000256" key="2">
    <source>
        <dbReference type="ARBA" id="ARBA00012429"/>
    </source>
</evidence>
<dbReference type="Pfam" id="PF00130">
    <property type="entry name" value="C1_1"/>
    <property type="match status" value="2"/>
</dbReference>
<keyword evidence="3" id="KW-0723">Serine/threonine-protein kinase</keyword>
<dbReference type="GO" id="GO:0034063">
    <property type="term" value="P:stress granule assembly"/>
    <property type="evidence" value="ECO:0007669"/>
    <property type="project" value="EnsemblFungi"/>
</dbReference>
<dbReference type="SMART" id="SM00133">
    <property type="entry name" value="S_TK_X"/>
    <property type="match status" value="1"/>
</dbReference>
<keyword evidence="15 17" id="KW-0175">Coiled coil</keyword>
<feature type="domain" description="C2" evidence="19">
    <location>
        <begin position="261"/>
        <end position="383"/>
    </location>
</feature>
<dbReference type="PANTHER" id="PTHR24351">
    <property type="entry name" value="RIBOSOMAL PROTEIN S6 KINASE"/>
    <property type="match status" value="1"/>
</dbReference>
<feature type="region of interest" description="Disordered" evidence="18">
    <location>
        <begin position="801"/>
        <end position="820"/>
    </location>
</feature>
<dbReference type="SUPFAM" id="SSF46585">
    <property type="entry name" value="HR1 repeat"/>
    <property type="match status" value="1"/>
</dbReference>
<dbReference type="PROSITE" id="PS50081">
    <property type="entry name" value="ZF_DAG_PE_2"/>
    <property type="match status" value="2"/>
</dbReference>
<dbReference type="InterPro" id="IPR037312">
    <property type="entry name" value="PKC-like_HR1"/>
</dbReference>
<dbReference type="GO" id="GO:1902660">
    <property type="term" value="P:negative regulation of glucose mediated signaling pathway"/>
    <property type="evidence" value="ECO:0007669"/>
    <property type="project" value="EnsemblFungi"/>
</dbReference>
<dbReference type="InterPro" id="IPR046349">
    <property type="entry name" value="C1-like_sf"/>
</dbReference>
<evidence type="ECO:0000313" key="24">
    <source>
        <dbReference type="EMBL" id="ODV59505.1"/>
    </source>
</evidence>
<dbReference type="GO" id="GO:0005856">
    <property type="term" value="C:cytoskeleton"/>
    <property type="evidence" value="ECO:0007669"/>
    <property type="project" value="EnsemblFungi"/>
</dbReference>
<dbReference type="GeneID" id="30968726"/>
<evidence type="ECO:0000256" key="12">
    <source>
        <dbReference type="ARBA" id="ARBA00022840"/>
    </source>
</evidence>
<feature type="region of interest" description="Disordered" evidence="18">
    <location>
        <begin position="391"/>
        <end position="435"/>
    </location>
</feature>
<dbReference type="InterPro" id="IPR011009">
    <property type="entry name" value="Kinase-like_dom_sf"/>
</dbReference>
<dbReference type="STRING" id="1344418.A0A1D2VCZ5"/>
<evidence type="ECO:0000256" key="17">
    <source>
        <dbReference type="SAM" id="Coils"/>
    </source>
</evidence>
<dbReference type="EC" id="2.7.11.13" evidence="2"/>
<dbReference type="PROSITE" id="PS00107">
    <property type="entry name" value="PROTEIN_KINASE_ATP"/>
    <property type="match status" value="1"/>
</dbReference>
<dbReference type="PROSITE" id="PS50004">
    <property type="entry name" value="C2"/>
    <property type="match status" value="1"/>
</dbReference>
<dbReference type="GO" id="GO:0000425">
    <property type="term" value="P:pexophagy"/>
    <property type="evidence" value="ECO:0007669"/>
    <property type="project" value="EnsemblFungi"/>
</dbReference>
<evidence type="ECO:0000256" key="7">
    <source>
        <dbReference type="ARBA" id="ARBA00022737"/>
    </source>
</evidence>
<evidence type="ECO:0000259" key="22">
    <source>
        <dbReference type="PROSITE" id="PS51285"/>
    </source>
</evidence>
<evidence type="ECO:0000256" key="5">
    <source>
        <dbReference type="ARBA" id="ARBA00022679"/>
    </source>
</evidence>
<dbReference type="OrthoDB" id="63267at2759"/>
<dbReference type="Pfam" id="PF00069">
    <property type="entry name" value="Pkinase"/>
    <property type="match status" value="1"/>
</dbReference>
<evidence type="ECO:0000256" key="11">
    <source>
        <dbReference type="ARBA" id="ARBA00022833"/>
    </source>
</evidence>
<feature type="compositionally biased region" description="Polar residues" evidence="18">
    <location>
        <begin position="391"/>
        <end position="400"/>
    </location>
</feature>
<keyword evidence="25" id="KW-1185">Reference proteome</keyword>
<dbReference type="GO" id="GO:0106310">
    <property type="term" value="F:protein serine kinase activity"/>
    <property type="evidence" value="ECO:0007669"/>
    <property type="project" value="RHEA"/>
</dbReference>
<keyword evidence="12 16" id="KW-0067">ATP-binding</keyword>
<dbReference type="SUPFAM" id="SSF56112">
    <property type="entry name" value="Protein kinase-like (PK-like)"/>
    <property type="match status" value="1"/>
</dbReference>
<dbReference type="GO" id="GO:0010494">
    <property type="term" value="C:cytoplasmic stress granule"/>
    <property type="evidence" value="ECO:0007669"/>
    <property type="project" value="EnsemblFungi"/>
</dbReference>
<dbReference type="PROSITE" id="PS00479">
    <property type="entry name" value="ZF_DAG_PE_1"/>
    <property type="match status" value="1"/>
</dbReference>
<feature type="binding site" evidence="16">
    <location>
        <position position="905"/>
    </location>
    <ligand>
        <name>ATP</name>
        <dbReference type="ChEBI" id="CHEBI:30616"/>
    </ligand>
</feature>
<dbReference type="Gene3D" id="3.30.200.20">
    <property type="entry name" value="Phosphorylase Kinase, domain 1"/>
    <property type="match status" value="1"/>
</dbReference>
<feature type="compositionally biased region" description="Polar residues" evidence="18">
    <location>
        <begin position="732"/>
        <end position="752"/>
    </location>
</feature>
<dbReference type="GO" id="GO:0035556">
    <property type="term" value="P:intracellular signal transduction"/>
    <property type="evidence" value="ECO:0007669"/>
    <property type="project" value="EnsemblFungi"/>
</dbReference>
<dbReference type="PROSITE" id="PS50011">
    <property type="entry name" value="PROTEIN_KINASE_DOM"/>
    <property type="match status" value="1"/>
</dbReference>
<dbReference type="GO" id="GO:0005634">
    <property type="term" value="C:nucleus"/>
    <property type="evidence" value="ECO:0007669"/>
    <property type="project" value="EnsemblFungi"/>
</dbReference>
<dbReference type="GO" id="GO:0008270">
    <property type="term" value="F:zinc ion binding"/>
    <property type="evidence" value="ECO:0007669"/>
    <property type="project" value="UniProtKB-KW"/>
</dbReference>
<dbReference type="InterPro" id="IPR017892">
    <property type="entry name" value="Pkinase_C"/>
</dbReference>
<dbReference type="InterPro" id="IPR035892">
    <property type="entry name" value="C2_domain_sf"/>
</dbReference>
<dbReference type="FunFam" id="3.30.200.20:FF:000103">
    <property type="entry name" value="Protein kinase C"/>
    <property type="match status" value="1"/>
</dbReference>
<proteinExistence type="inferred from homology"/>
<dbReference type="PROSITE" id="PS51285">
    <property type="entry name" value="AGC_KINASE_CTER"/>
    <property type="match status" value="1"/>
</dbReference>
<dbReference type="GO" id="GO:0009267">
    <property type="term" value="P:cellular response to starvation"/>
    <property type="evidence" value="ECO:0007669"/>
    <property type="project" value="EnsemblFungi"/>
</dbReference>
<comment type="catalytic activity">
    <reaction evidence="14">
        <text>L-seryl-[protein] + ATP = O-phospho-L-seryl-[protein] + ADP + H(+)</text>
        <dbReference type="Rhea" id="RHEA:17989"/>
        <dbReference type="Rhea" id="RHEA-COMP:9863"/>
        <dbReference type="Rhea" id="RHEA-COMP:11604"/>
        <dbReference type="ChEBI" id="CHEBI:15378"/>
        <dbReference type="ChEBI" id="CHEBI:29999"/>
        <dbReference type="ChEBI" id="CHEBI:30616"/>
        <dbReference type="ChEBI" id="CHEBI:83421"/>
        <dbReference type="ChEBI" id="CHEBI:456216"/>
        <dbReference type="EC" id="2.7.11.13"/>
    </reaction>
</comment>
<comment type="catalytic activity">
    <reaction evidence="13">
        <text>L-threonyl-[protein] + ATP = O-phospho-L-threonyl-[protein] + ADP + H(+)</text>
        <dbReference type="Rhea" id="RHEA:46608"/>
        <dbReference type="Rhea" id="RHEA-COMP:11060"/>
        <dbReference type="Rhea" id="RHEA-COMP:11605"/>
        <dbReference type="ChEBI" id="CHEBI:15378"/>
        <dbReference type="ChEBI" id="CHEBI:30013"/>
        <dbReference type="ChEBI" id="CHEBI:30616"/>
        <dbReference type="ChEBI" id="CHEBI:61977"/>
        <dbReference type="ChEBI" id="CHEBI:456216"/>
        <dbReference type="EC" id="2.7.11.13"/>
    </reaction>
</comment>
<dbReference type="PROSITE" id="PS00108">
    <property type="entry name" value="PROTEIN_KINASE_ST"/>
    <property type="match status" value="1"/>
</dbReference>
<dbReference type="CDD" id="cd20823">
    <property type="entry name" value="C1_ScPKC1-like_rpt2"/>
    <property type="match status" value="1"/>
</dbReference>
<feature type="compositionally biased region" description="Polar residues" evidence="18">
    <location>
        <begin position="707"/>
        <end position="723"/>
    </location>
</feature>
<evidence type="ECO:0000259" key="21">
    <source>
        <dbReference type="PROSITE" id="PS50081"/>
    </source>
</evidence>
<keyword evidence="9" id="KW-0863">Zinc-finger</keyword>
<dbReference type="InterPro" id="IPR000008">
    <property type="entry name" value="C2_dom"/>
</dbReference>
<dbReference type="GO" id="GO:0060211">
    <property type="term" value="P:regulation of nuclear-transcribed mRNA poly(A) tail shortening"/>
    <property type="evidence" value="ECO:0007669"/>
    <property type="project" value="EnsemblFungi"/>
</dbReference>
<evidence type="ECO:0000256" key="3">
    <source>
        <dbReference type="ARBA" id="ARBA00022527"/>
    </source>
</evidence>
<feature type="domain" description="AGC-kinase C-terminal" evidence="22">
    <location>
        <begin position="1136"/>
        <end position="1206"/>
    </location>
</feature>
<feature type="region of interest" description="Disordered" evidence="18">
    <location>
        <begin position="707"/>
        <end position="783"/>
    </location>
</feature>
<evidence type="ECO:0000256" key="1">
    <source>
        <dbReference type="ARBA" id="ARBA00005490"/>
    </source>
</evidence>
<dbReference type="RefSeq" id="XP_020045812.1">
    <property type="nucleotide sequence ID" value="XM_020195090.1"/>
</dbReference>
<accession>A0A1D2VCZ5</accession>
<evidence type="ECO:0000313" key="25">
    <source>
        <dbReference type="Proteomes" id="UP000095038"/>
    </source>
</evidence>
<reference evidence="25" key="1">
    <citation type="submission" date="2016-05" db="EMBL/GenBank/DDBJ databases">
        <title>Comparative genomics of biotechnologically important yeasts.</title>
        <authorList>
            <consortium name="DOE Joint Genome Institute"/>
            <person name="Riley R."/>
            <person name="Haridas S."/>
            <person name="Wolfe K.H."/>
            <person name="Lopes M.R."/>
            <person name="Hittinger C.T."/>
            <person name="Goker M."/>
            <person name="Salamov A."/>
            <person name="Wisecaver J."/>
            <person name="Long T.M."/>
            <person name="Aerts A.L."/>
            <person name="Barry K."/>
            <person name="Choi C."/>
            <person name="Clum A."/>
            <person name="Coughlan A.Y."/>
            <person name="Deshpande S."/>
            <person name="Douglass A.P."/>
            <person name="Hanson S.J."/>
            <person name="Klenk H.-P."/>
            <person name="Labutti K."/>
            <person name="Lapidus A."/>
            <person name="Lindquist E."/>
            <person name="Lipzen A."/>
            <person name="Meier-Kolthoff J.P."/>
            <person name="Ohm R.A."/>
            <person name="Otillar R.P."/>
            <person name="Pangilinan J."/>
            <person name="Peng Y."/>
            <person name="Rokas A."/>
            <person name="Rosa C.A."/>
            <person name="Scheuner C."/>
            <person name="Sibirny A.A."/>
            <person name="Slot J.C."/>
            <person name="Stielow J.B."/>
            <person name="Sun H."/>
            <person name="Kurtzman C.P."/>
            <person name="Blackwell M."/>
            <person name="Grigoriev I.V."/>
            <person name="Jeffries T.W."/>
        </authorList>
    </citation>
    <scope>NUCLEOTIDE SEQUENCE [LARGE SCALE GENOMIC DNA]</scope>
    <source>
        <strain evidence="25">DSM 1968</strain>
    </source>
</reference>
<evidence type="ECO:0000256" key="10">
    <source>
        <dbReference type="ARBA" id="ARBA00022777"/>
    </source>
</evidence>
<dbReference type="Pfam" id="PF00433">
    <property type="entry name" value="Pkinase_C"/>
    <property type="match status" value="1"/>
</dbReference>
<dbReference type="GO" id="GO:0010606">
    <property type="term" value="P:positive regulation of cytoplasmic mRNA processing body assembly"/>
    <property type="evidence" value="ECO:0007669"/>
    <property type="project" value="EnsemblFungi"/>
</dbReference>
<dbReference type="SMART" id="SM00239">
    <property type="entry name" value="C2"/>
    <property type="match status" value="1"/>
</dbReference>
<feature type="domain" description="Protein kinase" evidence="20">
    <location>
        <begin position="876"/>
        <end position="1135"/>
    </location>
</feature>
<dbReference type="SMART" id="SM00109">
    <property type="entry name" value="C1"/>
    <property type="match status" value="2"/>
</dbReference>
<dbReference type="InterPro" id="IPR017441">
    <property type="entry name" value="Protein_kinase_ATP_BS"/>
</dbReference>
<feature type="coiled-coil region" evidence="17">
    <location>
        <begin position="38"/>
        <end position="65"/>
    </location>
</feature>
<dbReference type="SMART" id="SM00220">
    <property type="entry name" value="S_TKc"/>
    <property type="match status" value="1"/>
</dbReference>
<dbReference type="InterPro" id="IPR000719">
    <property type="entry name" value="Prot_kinase_dom"/>
</dbReference>
<dbReference type="InParanoid" id="A0A1D2VCZ5"/>
<evidence type="ECO:0000259" key="20">
    <source>
        <dbReference type="PROSITE" id="PS50011"/>
    </source>
</evidence>
<protein>
    <recommendedName>
        <fullName evidence="2">protein kinase C</fullName>
        <ecNumber evidence="2">2.7.11.13</ecNumber>
    </recommendedName>
</protein>
<evidence type="ECO:0000259" key="23">
    <source>
        <dbReference type="PROSITE" id="PS51860"/>
    </source>
</evidence>
<keyword evidence="7" id="KW-0677">Repeat</keyword>
<dbReference type="EMBL" id="KV454485">
    <property type="protein sequence ID" value="ODV59505.1"/>
    <property type="molecule type" value="Genomic_DNA"/>
</dbReference>
<dbReference type="GO" id="GO:0090334">
    <property type="term" value="P:regulation of cell wall (1-&gt;3)-beta-D-glucan biosynthetic process"/>
    <property type="evidence" value="ECO:0007669"/>
    <property type="project" value="EnsemblFungi"/>
</dbReference>
<evidence type="ECO:0000256" key="14">
    <source>
        <dbReference type="ARBA" id="ARBA00047470"/>
    </source>
</evidence>
<dbReference type="InterPro" id="IPR011072">
    <property type="entry name" value="HR1_rho-bd"/>
</dbReference>
<keyword evidence="5" id="KW-0808">Transferase</keyword>
<dbReference type="AlphaFoldDB" id="A0A1D2VCZ5"/>
<evidence type="ECO:0000256" key="15">
    <source>
        <dbReference type="PROSITE-ProRule" id="PRU01207"/>
    </source>
</evidence>
<dbReference type="GO" id="GO:0004697">
    <property type="term" value="F:diacylglycerol-dependent serine/threonine kinase activity"/>
    <property type="evidence" value="ECO:0007669"/>
    <property type="project" value="UniProtKB-EC"/>
</dbReference>
<dbReference type="InterPro" id="IPR008271">
    <property type="entry name" value="Ser/Thr_kinase_AS"/>
</dbReference>
<feature type="compositionally biased region" description="Polar residues" evidence="18">
    <location>
        <begin position="804"/>
        <end position="820"/>
    </location>
</feature>
<name>A0A1D2VCZ5_9ASCO</name>
<evidence type="ECO:0000256" key="6">
    <source>
        <dbReference type="ARBA" id="ARBA00022723"/>
    </source>
</evidence>
<dbReference type="SMART" id="SM00742">
    <property type="entry name" value="Hr1"/>
    <property type="match status" value="2"/>
</dbReference>
<dbReference type="SUPFAM" id="SSF49562">
    <property type="entry name" value="C2 domain (Calcium/lipid-binding domain, CaLB)"/>
    <property type="match status" value="1"/>
</dbReference>
<dbReference type="Pfam" id="PF02185">
    <property type="entry name" value="HR1"/>
    <property type="match status" value="2"/>
</dbReference>
<dbReference type="GO" id="GO:0070610">
    <property type="term" value="P:regulation of fungal-type cell wall (1-&gt;3)-alpha-glucan biosynthetic process"/>
    <property type="evidence" value="ECO:0007669"/>
    <property type="project" value="EnsemblFungi"/>
</dbReference>
<keyword evidence="8 16" id="KW-0547">Nucleotide-binding</keyword>
<feature type="region of interest" description="Disordered" evidence="18">
    <location>
        <begin position="66"/>
        <end position="93"/>
    </location>
</feature>
<evidence type="ECO:0000256" key="16">
    <source>
        <dbReference type="PROSITE-ProRule" id="PRU10141"/>
    </source>
</evidence>
<dbReference type="CDD" id="cd20822">
    <property type="entry name" value="C1_ScPKC1-like_rpt1"/>
    <property type="match status" value="1"/>
</dbReference>
<organism evidence="24 25">
    <name type="scientific">Ascoidea rubescens DSM 1968</name>
    <dbReference type="NCBI Taxonomy" id="1344418"/>
    <lineage>
        <taxon>Eukaryota</taxon>
        <taxon>Fungi</taxon>
        <taxon>Dikarya</taxon>
        <taxon>Ascomycota</taxon>
        <taxon>Saccharomycotina</taxon>
        <taxon>Saccharomycetes</taxon>
        <taxon>Ascoideaceae</taxon>
        <taxon>Ascoidea</taxon>
    </lineage>
</organism>
<feature type="compositionally biased region" description="Low complexity" evidence="18">
    <location>
        <begin position="423"/>
        <end position="435"/>
    </location>
</feature>
<evidence type="ECO:0000256" key="18">
    <source>
        <dbReference type="SAM" id="MobiDB-lite"/>
    </source>
</evidence>
<dbReference type="GO" id="GO:0000935">
    <property type="term" value="C:division septum"/>
    <property type="evidence" value="ECO:0007669"/>
    <property type="project" value="EnsemblFungi"/>
</dbReference>
<keyword evidence="11" id="KW-0862">Zinc</keyword>
<feature type="domain" description="REM-1" evidence="23">
    <location>
        <begin position="178"/>
        <end position="255"/>
    </location>
</feature>
<dbReference type="InterPro" id="IPR000961">
    <property type="entry name" value="AGC-kinase_C"/>
</dbReference>
<dbReference type="Gene3D" id="3.30.60.20">
    <property type="match status" value="2"/>
</dbReference>
<dbReference type="FunFam" id="1.10.510.10:FF:000101">
    <property type="entry name" value="Protein kinase C"/>
    <property type="match status" value="1"/>
</dbReference>
<feature type="compositionally biased region" description="Polar residues" evidence="18">
    <location>
        <begin position="408"/>
        <end position="422"/>
    </location>
</feature>
<evidence type="ECO:0000256" key="8">
    <source>
        <dbReference type="ARBA" id="ARBA00022741"/>
    </source>
</evidence>
<dbReference type="InterPro" id="IPR002219">
    <property type="entry name" value="PKC_DAG/PE"/>
</dbReference>
<feature type="domain" description="Phorbol-ester/DAG-type" evidence="21">
    <location>
        <begin position="562"/>
        <end position="612"/>
    </location>
</feature>
<gene>
    <name evidence="24" type="ORF">ASCRUDRAFT_9189</name>
</gene>
<keyword evidence="6" id="KW-0479">Metal-binding</keyword>